<dbReference type="Proteomes" id="UP001295444">
    <property type="component" value="Chromosome 09"/>
</dbReference>
<evidence type="ECO:0000313" key="14">
    <source>
        <dbReference type="EMBL" id="CAH2314076.1"/>
    </source>
</evidence>
<evidence type="ECO:0000256" key="7">
    <source>
        <dbReference type="ARBA" id="ARBA00022824"/>
    </source>
</evidence>
<evidence type="ECO:0000256" key="5">
    <source>
        <dbReference type="ARBA" id="ARBA00022617"/>
    </source>
</evidence>
<dbReference type="GO" id="GO:0008392">
    <property type="term" value="F:arachidonate epoxygenase activity"/>
    <property type="evidence" value="ECO:0007669"/>
    <property type="project" value="TreeGrafter"/>
</dbReference>
<evidence type="ECO:0000256" key="12">
    <source>
        <dbReference type="ARBA" id="ARBA00023136"/>
    </source>
</evidence>
<dbReference type="AlphaFoldDB" id="A0AAD1T2Q4"/>
<dbReference type="InterPro" id="IPR008067">
    <property type="entry name" value="Cyt_P450_E_grp-I_CYP2A-like"/>
</dbReference>
<evidence type="ECO:0000256" key="11">
    <source>
        <dbReference type="ARBA" id="ARBA00023033"/>
    </source>
</evidence>
<keyword evidence="7" id="KW-0256">Endoplasmic reticulum</keyword>
<feature type="binding site" description="axial binding residue" evidence="13">
    <location>
        <position position="451"/>
    </location>
    <ligand>
        <name>heme</name>
        <dbReference type="ChEBI" id="CHEBI:30413"/>
    </ligand>
    <ligandPart>
        <name>Fe</name>
        <dbReference type="ChEBI" id="CHEBI:18248"/>
    </ligandPart>
</feature>
<evidence type="ECO:0000256" key="10">
    <source>
        <dbReference type="ARBA" id="ARBA00023004"/>
    </source>
</evidence>
<protein>
    <submittedName>
        <fullName evidence="14">Cytochrome P450 2G1-like</fullName>
    </submittedName>
</protein>
<dbReference type="InterPro" id="IPR001128">
    <property type="entry name" value="Cyt_P450"/>
</dbReference>
<reference evidence="14" key="1">
    <citation type="submission" date="2022-03" db="EMBL/GenBank/DDBJ databases">
        <authorList>
            <person name="Alioto T."/>
            <person name="Alioto T."/>
            <person name="Gomez Garrido J."/>
        </authorList>
    </citation>
    <scope>NUCLEOTIDE SEQUENCE</scope>
</reference>
<keyword evidence="11" id="KW-0503">Monooxygenase</keyword>
<comment type="similarity">
    <text evidence="4">Belongs to the cytochrome P450 family.</text>
</comment>
<sequence>MDITFLGSLLLTLLVSCLLIYSTWNKMYQKRNLPPGPTPLPLLGNILQIKRGEMVKSLLELAFGKKYGPVYTIYFGPRRVVVLCGYQAVKEALIDQADEFSNRGNQSNIDSFFQGFGVVFSNGERWKQLRRFSLTTLRNFGMGKRSIEERILEEAQCLVAELRSYKGKSFDPTTILIQCVSNVISSIMFGSRFEYNNKKLQTLLSLFAATFNDMSSKWGQLYEMLPMVMKYIPGPHHRINKHLNKLLEFVSKRVKNNEETLDPDSPRDYIDCFLIKMQQEKQNPLTDFHMKNLLMTVLNLFFGGTETVSTTLRHGFLILLKYPEIEAKLHEEIDHVIGQNRSPTMEDRSQMPYTDAVIHEIQRFSDVFPINVPHSVTQDTKFRGYDIPKGTDVYPLLCTVLRDPKQFATPNKFNPNHFLDERGHFKKTRLPCHSLQNNNALRRWNHRKRICLGEGLARMELFLFLTTILQNFKLSSKTQFTESDISPKMNGFTNYPVPYQLSFIPR</sequence>
<keyword evidence="8" id="KW-0492">Microsome</keyword>
<keyword evidence="5 13" id="KW-0349">Heme</keyword>
<evidence type="ECO:0000256" key="9">
    <source>
        <dbReference type="ARBA" id="ARBA00023002"/>
    </source>
</evidence>
<dbReference type="InterPro" id="IPR002401">
    <property type="entry name" value="Cyt_P450_E_grp-I"/>
</dbReference>
<keyword evidence="6 13" id="KW-0479">Metal-binding</keyword>
<evidence type="ECO:0000256" key="4">
    <source>
        <dbReference type="ARBA" id="ARBA00010617"/>
    </source>
</evidence>
<evidence type="ECO:0000313" key="15">
    <source>
        <dbReference type="Proteomes" id="UP001295444"/>
    </source>
</evidence>
<dbReference type="GO" id="GO:0005789">
    <property type="term" value="C:endoplasmic reticulum membrane"/>
    <property type="evidence" value="ECO:0007669"/>
    <property type="project" value="UniProtKB-SubCell"/>
</dbReference>
<dbReference type="GO" id="GO:0016712">
    <property type="term" value="F:oxidoreductase activity, acting on paired donors, with incorporation or reduction of molecular oxygen, reduced flavin or flavoprotein as one donor, and incorporation of one atom of oxygen"/>
    <property type="evidence" value="ECO:0007669"/>
    <property type="project" value="InterPro"/>
</dbReference>
<proteinExistence type="inferred from homology"/>
<comment type="subcellular location">
    <subcellularLocation>
        <location evidence="3">Endoplasmic reticulum membrane</location>
    </subcellularLocation>
    <subcellularLocation>
        <location evidence="2">Microsome membrane</location>
    </subcellularLocation>
</comment>
<evidence type="ECO:0000256" key="8">
    <source>
        <dbReference type="ARBA" id="ARBA00022848"/>
    </source>
</evidence>
<keyword evidence="9" id="KW-0560">Oxidoreductase</keyword>
<dbReference type="GO" id="GO:0019373">
    <property type="term" value="P:epoxygenase P450 pathway"/>
    <property type="evidence" value="ECO:0007669"/>
    <property type="project" value="TreeGrafter"/>
</dbReference>
<dbReference type="Gene3D" id="1.10.630.10">
    <property type="entry name" value="Cytochrome P450"/>
    <property type="match status" value="1"/>
</dbReference>
<dbReference type="CDD" id="cd11026">
    <property type="entry name" value="CYP2"/>
    <property type="match status" value="1"/>
</dbReference>
<dbReference type="InterPro" id="IPR050182">
    <property type="entry name" value="Cytochrome_P450_fam2"/>
</dbReference>
<gene>
    <name evidence="14" type="ORF">PECUL_23A057177</name>
</gene>
<dbReference type="EMBL" id="OW240920">
    <property type="protein sequence ID" value="CAH2314076.1"/>
    <property type="molecule type" value="Genomic_DNA"/>
</dbReference>
<dbReference type="Pfam" id="PF00067">
    <property type="entry name" value="p450"/>
    <property type="match status" value="1"/>
</dbReference>
<dbReference type="InterPro" id="IPR036396">
    <property type="entry name" value="Cyt_P450_sf"/>
</dbReference>
<organism evidence="14 15">
    <name type="scientific">Pelobates cultripes</name>
    <name type="common">Western spadefoot toad</name>
    <dbReference type="NCBI Taxonomy" id="61616"/>
    <lineage>
        <taxon>Eukaryota</taxon>
        <taxon>Metazoa</taxon>
        <taxon>Chordata</taxon>
        <taxon>Craniata</taxon>
        <taxon>Vertebrata</taxon>
        <taxon>Euteleostomi</taxon>
        <taxon>Amphibia</taxon>
        <taxon>Batrachia</taxon>
        <taxon>Anura</taxon>
        <taxon>Pelobatoidea</taxon>
        <taxon>Pelobatidae</taxon>
        <taxon>Pelobates</taxon>
    </lineage>
</organism>
<keyword evidence="12" id="KW-0472">Membrane</keyword>
<dbReference type="PANTHER" id="PTHR24300">
    <property type="entry name" value="CYTOCHROME P450 508A4-RELATED"/>
    <property type="match status" value="1"/>
</dbReference>
<name>A0AAD1T2Q4_PELCU</name>
<dbReference type="GO" id="GO:0006805">
    <property type="term" value="P:xenobiotic metabolic process"/>
    <property type="evidence" value="ECO:0007669"/>
    <property type="project" value="TreeGrafter"/>
</dbReference>
<dbReference type="PRINTS" id="PR00385">
    <property type="entry name" value="P450"/>
</dbReference>
<dbReference type="GO" id="GO:0020037">
    <property type="term" value="F:heme binding"/>
    <property type="evidence" value="ECO:0007669"/>
    <property type="project" value="InterPro"/>
</dbReference>
<evidence type="ECO:0000256" key="13">
    <source>
        <dbReference type="PIRSR" id="PIRSR602401-1"/>
    </source>
</evidence>
<dbReference type="PRINTS" id="PR01684">
    <property type="entry name" value="EP450ICYP2A"/>
</dbReference>
<dbReference type="FunFam" id="1.10.630.10:FF:000001">
    <property type="entry name" value="Cytochrome P450, family 2"/>
    <property type="match status" value="1"/>
</dbReference>
<keyword evidence="10 13" id="KW-0408">Iron</keyword>
<dbReference type="GO" id="GO:0005506">
    <property type="term" value="F:iron ion binding"/>
    <property type="evidence" value="ECO:0007669"/>
    <property type="project" value="InterPro"/>
</dbReference>
<evidence type="ECO:0000256" key="6">
    <source>
        <dbReference type="ARBA" id="ARBA00022723"/>
    </source>
</evidence>
<dbReference type="PRINTS" id="PR00463">
    <property type="entry name" value="EP450I"/>
</dbReference>
<accession>A0AAD1T2Q4</accession>
<evidence type="ECO:0000256" key="3">
    <source>
        <dbReference type="ARBA" id="ARBA00004586"/>
    </source>
</evidence>
<evidence type="ECO:0000256" key="1">
    <source>
        <dbReference type="ARBA" id="ARBA00001971"/>
    </source>
</evidence>
<keyword evidence="15" id="KW-1185">Reference proteome</keyword>
<comment type="cofactor">
    <cofactor evidence="1 13">
        <name>heme</name>
        <dbReference type="ChEBI" id="CHEBI:30413"/>
    </cofactor>
</comment>
<evidence type="ECO:0000256" key="2">
    <source>
        <dbReference type="ARBA" id="ARBA00004524"/>
    </source>
</evidence>
<dbReference type="PANTHER" id="PTHR24300:SF424">
    <property type="entry name" value="CYTOCHROME P450"/>
    <property type="match status" value="1"/>
</dbReference>
<dbReference type="SUPFAM" id="SSF48264">
    <property type="entry name" value="Cytochrome P450"/>
    <property type="match status" value="1"/>
</dbReference>